<dbReference type="InterPro" id="IPR059000">
    <property type="entry name" value="ATPase_P-type_domA"/>
</dbReference>
<dbReference type="GO" id="GO:0005886">
    <property type="term" value="C:plasma membrane"/>
    <property type="evidence" value="ECO:0007669"/>
    <property type="project" value="UniProtKB-SubCell"/>
</dbReference>
<dbReference type="SFLD" id="SFLDG00002">
    <property type="entry name" value="C1.7:_P-type_atpase_like"/>
    <property type="match status" value="1"/>
</dbReference>
<evidence type="ECO:0000256" key="10">
    <source>
        <dbReference type="ARBA" id="ARBA00023136"/>
    </source>
</evidence>
<evidence type="ECO:0000256" key="7">
    <source>
        <dbReference type="ARBA" id="ARBA00022840"/>
    </source>
</evidence>
<dbReference type="Proteomes" id="UP000704068">
    <property type="component" value="Unassembled WGS sequence"/>
</dbReference>
<dbReference type="Gene3D" id="3.40.1110.10">
    <property type="entry name" value="Calcium-transporting ATPase, cytoplasmic domain N"/>
    <property type="match status" value="1"/>
</dbReference>
<feature type="domain" description="HMA" evidence="12">
    <location>
        <begin position="2"/>
        <end position="68"/>
    </location>
</feature>
<dbReference type="Pfam" id="PF00403">
    <property type="entry name" value="HMA"/>
    <property type="match status" value="1"/>
</dbReference>
<dbReference type="InterPro" id="IPR023299">
    <property type="entry name" value="ATPase_P-typ_cyto_dom_N"/>
</dbReference>
<dbReference type="NCBIfam" id="TIGR01512">
    <property type="entry name" value="ATPase-IB2_Cd"/>
    <property type="match status" value="1"/>
</dbReference>
<keyword evidence="9 11" id="KW-1133">Transmembrane helix</keyword>
<evidence type="ECO:0000256" key="11">
    <source>
        <dbReference type="RuleBase" id="RU362081"/>
    </source>
</evidence>
<dbReference type="CDD" id="cd00371">
    <property type="entry name" value="HMA"/>
    <property type="match status" value="1"/>
</dbReference>
<dbReference type="NCBIfam" id="TIGR01494">
    <property type="entry name" value="ATPase_P-type"/>
    <property type="match status" value="1"/>
</dbReference>
<dbReference type="NCBIfam" id="TIGR01511">
    <property type="entry name" value="ATPase-IB1_Cu"/>
    <property type="match status" value="1"/>
</dbReference>
<evidence type="ECO:0000313" key="14">
    <source>
        <dbReference type="Proteomes" id="UP000704068"/>
    </source>
</evidence>
<evidence type="ECO:0000256" key="5">
    <source>
        <dbReference type="ARBA" id="ARBA00022723"/>
    </source>
</evidence>
<dbReference type="EMBL" id="JABZGR010000003">
    <property type="protein sequence ID" value="MBF0969851.1"/>
    <property type="molecule type" value="Genomic_DNA"/>
</dbReference>
<dbReference type="PRINTS" id="PR00943">
    <property type="entry name" value="CUATPASE"/>
</dbReference>
<dbReference type="PANTHER" id="PTHR43520">
    <property type="entry name" value="ATP7, ISOFORM B"/>
    <property type="match status" value="1"/>
</dbReference>
<dbReference type="InterPro" id="IPR044492">
    <property type="entry name" value="P_typ_ATPase_HD_dom"/>
</dbReference>
<evidence type="ECO:0000256" key="9">
    <source>
        <dbReference type="ARBA" id="ARBA00022989"/>
    </source>
</evidence>
<comment type="caution">
    <text evidence="13">The sequence shown here is derived from an EMBL/GenBank/DDBJ whole genome shotgun (WGS) entry which is preliminary data.</text>
</comment>
<keyword evidence="10 11" id="KW-0472">Membrane</keyword>
<dbReference type="NCBIfam" id="TIGR01525">
    <property type="entry name" value="ATPase-IB_hvy"/>
    <property type="match status" value="1"/>
</dbReference>
<dbReference type="InterPro" id="IPR018303">
    <property type="entry name" value="ATPase_P-typ_P_site"/>
</dbReference>
<feature type="transmembrane region" description="Helical" evidence="11">
    <location>
        <begin position="668"/>
        <end position="691"/>
    </location>
</feature>
<keyword evidence="7 11" id="KW-0067">ATP-binding</keyword>
<dbReference type="Gene3D" id="3.40.50.1000">
    <property type="entry name" value="HAD superfamily/HAD-like"/>
    <property type="match status" value="1"/>
</dbReference>
<dbReference type="GO" id="GO:0055070">
    <property type="term" value="P:copper ion homeostasis"/>
    <property type="evidence" value="ECO:0007669"/>
    <property type="project" value="TreeGrafter"/>
</dbReference>
<keyword evidence="6 11" id="KW-0547">Nucleotide-binding</keyword>
<dbReference type="FunFam" id="2.70.150.10:FF:000020">
    <property type="entry name" value="Copper-exporting P-type ATPase A"/>
    <property type="match status" value="1"/>
</dbReference>
<proteinExistence type="inferred from homology"/>
<keyword evidence="3 11" id="KW-1003">Cell membrane</keyword>
<comment type="subcellular location">
    <subcellularLocation>
        <location evidence="1">Cell membrane</location>
        <topology evidence="1">Multi-pass membrane protein</topology>
    </subcellularLocation>
</comment>
<dbReference type="GO" id="GO:0016887">
    <property type="term" value="F:ATP hydrolysis activity"/>
    <property type="evidence" value="ECO:0007669"/>
    <property type="project" value="InterPro"/>
</dbReference>
<dbReference type="Pfam" id="PF00702">
    <property type="entry name" value="Hydrolase"/>
    <property type="match status" value="1"/>
</dbReference>
<feature type="transmembrane region" description="Helical" evidence="11">
    <location>
        <begin position="697"/>
        <end position="715"/>
    </location>
</feature>
<dbReference type="GO" id="GO:0005524">
    <property type="term" value="F:ATP binding"/>
    <property type="evidence" value="ECO:0007669"/>
    <property type="project" value="UniProtKB-UniRule"/>
</dbReference>
<dbReference type="SUPFAM" id="SSF55008">
    <property type="entry name" value="HMA, heavy metal-associated domain"/>
    <property type="match status" value="1"/>
</dbReference>
<dbReference type="SFLD" id="SFLDF00027">
    <property type="entry name" value="p-type_atpase"/>
    <property type="match status" value="1"/>
</dbReference>
<dbReference type="SUPFAM" id="SSF81653">
    <property type="entry name" value="Calcium ATPase, transduction domain A"/>
    <property type="match status" value="1"/>
</dbReference>
<feature type="transmembrane region" description="Helical" evidence="11">
    <location>
        <begin position="332"/>
        <end position="354"/>
    </location>
</feature>
<evidence type="ECO:0000256" key="3">
    <source>
        <dbReference type="ARBA" id="ARBA00022475"/>
    </source>
</evidence>
<protein>
    <submittedName>
        <fullName evidence="13">Cadmium-translocating P-type ATPase</fullName>
    </submittedName>
</protein>
<gene>
    <name evidence="13" type="primary">cadA</name>
    <name evidence="13" type="ORF">HXK21_02235</name>
</gene>
<dbReference type="InterPro" id="IPR008250">
    <property type="entry name" value="ATPase_P-typ_transduc_dom_A_sf"/>
</dbReference>
<evidence type="ECO:0000256" key="8">
    <source>
        <dbReference type="ARBA" id="ARBA00022967"/>
    </source>
</evidence>
<evidence type="ECO:0000259" key="12">
    <source>
        <dbReference type="PROSITE" id="PS50846"/>
    </source>
</evidence>
<dbReference type="GO" id="GO:0005507">
    <property type="term" value="F:copper ion binding"/>
    <property type="evidence" value="ECO:0007669"/>
    <property type="project" value="TreeGrafter"/>
</dbReference>
<dbReference type="Gene3D" id="2.70.150.10">
    <property type="entry name" value="Calcium-transporting ATPase, cytoplasmic transduction domain A"/>
    <property type="match status" value="1"/>
</dbReference>
<feature type="transmembrane region" description="Helical" evidence="11">
    <location>
        <begin position="113"/>
        <end position="130"/>
    </location>
</feature>
<evidence type="ECO:0000256" key="2">
    <source>
        <dbReference type="ARBA" id="ARBA00006024"/>
    </source>
</evidence>
<feature type="transmembrane region" description="Helical" evidence="11">
    <location>
        <begin position="179"/>
        <end position="197"/>
    </location>
</feature>
<dbReference type="InterPro" id="IPR027256">
    <property type="entry name" value="P-typ_ATPase_IB"/>
</dbReference>
<reference evidence="13" key="1">
    <citation type="submission" date="2020-04" db="EMBL/GenBank/DDBJ databases">
        <title>Deep metagenomics examines the oral microbiome during advanced dental caries in children, revealing novel taxa and co-occurrences with host molecules.</title>
        <authorList>
            <person name="Baker J.L."/>
            <person name="Morton J.T."/>
            <person name="Dinis M."/>
            <person name="Alvarez R."/>
            <person name="Tran N.C."/>
            <person name="Knight R."/>
            <person name="Edlund A."/>
        </authorList>
    </citation>
    <scope>NUCLEOTIDE SEQUENCE</scope>
    <source>
        <strain evidence="13">JCVI_34_bin.1</strain>
    </source>
</reference>
<sequence>MITKRFPIEGLHCANCALRAEKVLNKQPGVAAAVCNFAAAEVQVKYDPKVTNAEQLAAAIDQAGYRLIITQQNDADAETRQRSAYHTARRNAVIAVLLSVIVTYLSMTDGGAWRGWALWLLATPVVFIAGRQFFRNALRQARQGAADMDTLVALSTGISYSFSVFNLLFPEVLGRDAHLYFDSSCGVITFILIGRLLEARAKYGTAASLRKLMGLRPQETIRLKADGTQETVKIAEVRSGDVLVVRPGEKVPVDGTITAGSSYVDESLLSGEPVPVEKQVGSKVFEGTINQKGSFNFRAESVGNATILARIIALVQEAQNSKAPIRRLVDKVAGVFVPTVMLIALISFFAWLLFDNIPGDSALTRALLSAVTVLVVACPCALGLATPTALMVGIGRAAEKGILVKDAEALERAKSIDTIVLDKTGTITEGRPDVEAVQGALTAEQMRILVGLEQKSEHPLADAVVRHFADVEAAEIEVFQSRTGMGVEGVYRGQTYRAGNRKWMEELNLVLPATDFSAEYTVIYFADAERVIAVLAIADRIKPTSAAAVKAFRREGLTVHLLTGDSERAAAALAQRLGIETFRGGVLPADKATYVKQLQVAGHRVAMVGDGINDSAALAAADLSIAMGRGSDVAMDVAQMTIIRSDLSQIPAAIRLSRRIVRVIRENLFWAFIYNLCLIPLAAGVLIPTFGLSLSPSLAAAAMALSSVSVVANSLRLRRA</sequence>
<dbReference type="InterPro" id="IPR001757">
    <property type="entry name" value="P_typ_ATPase"/>
</dbReference>
<dbReference type="GO" id="GO:0043682">
    <property type="term" value="F:P-type divalent copper transporter activity"/>
    <property type="evidence" value="ECO:0007669"/>
    <property type="project" value="TreeGrafter"/>
</dbReference>
<keyword evidence="5 11" id="KW-0479">Metal-binding</keyword>
<keyword evidence="8" id="KW-1278">Translocase</keyword>
<dbReference type="AlphaFoldDB" id="A0A929WZH7"/>
<feature type="transmembrane region" description="Helical" evidence="11">
    <location>
        <begin position="151"/>
        <end position="173"/>
    </location>
</feature>
<dbReference type="PRINTS" id="PR00119">
    <property type="entry name" value="CATATPASE"/>
</dbReference>
<name>A0A929WZH7_9BACT</name>
<feature type="transmembrane region" description="Helical" evidence="11">
    <location>
        <begin position="366"/>
        <end position="392"/>
    </location>
</feature>
<dbReference type="SFLD" id="SFLDS00003">
    <property type="entry name" value="Haloacid_Dehalogenase"/>
    <property type="match status" value="1"/>
</dbReference>
<comment type="similarity">
    <text evidence="2 11">Belongs to the cation transport ATPase (P-type) (TC 3.A.3) family. Type IB subfamily.</text>
</comment>
<dbReference type="PROSITE" id="PS01229">
    <property type="entry name" value="COF_2"/>
    <property type="match status" value="1"/>
</dbReference>
<evidence type="ECO:0000256" key="1">
    <source>
        <dbReference type="ARBA" id="ARBA00004651"/>
    </source>
</evidence>
<dbReference type="PROSITE" id="PS50846">
    <property type="entry name" value="HMA_2"/>
    <property type="match status" value="1"/>
</dbReference>
<dbReference type="CDD" id="cd02094">
    <property type="entry name" value="P-type_ATPase_Cu-like"/>
    <property type="match status" value="1"/>
</dbReference>
<dbReference type="InterPro" id="IPR023298">
    <property type="entry name" value="ATPase_P-typ_TM_dom_sf"/>
</dbReference>
<dbReference type="Pfam" id="PF00122">
    <property type="entry name" value="E1-E2_ATPase"/>
    <property type="match status" value="1"/>
</dbReference>
<feature type="transmembrane region" description="Helical" evidence="11">
    <location>
        <begin position="90"/>
        <end position="107"/>
    </location>
</feature>
<evidence type="ECO:0000313" key="13">
    <source>
        <dbReference type="EMBL" id="MBF0969851.1"/>
    </source>
</evidence>
<dbReference type="InterPro" id="IPR036163">
    <property type="entry name" value="HMA_dom_sf"/>
</dbReference>
<dbReference type="InterPro" id="IPR023214">
    <property type="entry name" value="HAD_sf"/>
</dbReference>
<accession>A0A929WZH7</accession>
<dbReference type="SUPFAM" id="SSF81665">
    <property type="entry name" value="Calcium ATPase, transmembrane domain M"/>
    <property type="match status" value="1"/>
</dbReference>
<dbReference type="InterPro" id="IPR036412">
    <property type="entry name" value="HAD-like_sf"/>
</dbReference>
<keyword evidence="4 11" id="KW-0812">Transmembrane</keyword>
<dbReference type="Gene3D" id="3.30.70.100">
    <property type="match status" value="1"/>
</dbReference>
<dbReference type="PROSITE" id="PS00154">
    <property type="entry name" value="ATPASE_E1_E2"/>
    <property type="match status" value="1"/>
</dbReference>
<organism evidence="13 14">
    <name type="scientific">Alloprevotella tannerae</name>
    <dbReference type="NCBI Taxonomy" id="76122"/>
    <lineage>
        <taxon>Bacteria</taxon>
        <taxon>Pseudomonadati</taxon>
        <taxon>Bacteroidota</taxon>
        <taxon>Bacteroidia</taxon>
        <taxon>Bacteroidales</taxon>
        <taxon>Prevotellaceae</taxon>
        <taxon>Alloprevotella</taxon>
    </lineage>
</organism>
<dbReference type="GO" id="GO:0060003">
    <property type="term" value="P:copper ion export"/>
    <property type="evidence" value="ECO:0007669"/>
    <property type="project" value="UniProtKB-ARBA"/>
</dbReference>
<dbReference type="PANTHER" id="PTHR43520:SF8">
    <property type="entry name" value="P-TYPE CU(+) TRANSPORTER"/>
    <property type="match status" value="1"/>
</dbReference>
<dbReference type="SUPFAM" id="SSF56784">
    <property type="entry name" value="HAD-like"/>
    <property type="match status" value="1"/>
</dbReference>
<evidence type="ECO:0000256" key="4">
    <source>
        <dbReference type="ARBA" id="ARBA00022692"/>
    </source>
</evidence>
<evidence type="ECO:0000256" key="6">
    <source>
        <dbReference type="ARBA" id="ARBA00022741"/>
    </source>
</evidence>
<dbReference type="RefSeq" id="WP_303763026.1">
    <property type="nucleotide sequence ID" value="NZ_JABZGR010000003.1"/>
</dbReference>
<dbReference type="InterPro" id="IPR006121">
    <property type="entry name" value="HMA_dom"/>
</dbReference>